<feature type="chain" id="PRO_5046618232" description="Secreted protein" evidence="1">
    <location>
        <begin position="18"/>
        <end position="76"/>
    </location>
</feature>
<feature type="signal peptide" evidence="1">
    <location>
        <begin position="1"/>
        <end position="17"/>
    </location>
</feature>
<organism evidence="2 3">
    <name type="scientific">Aspergillus keveii</name>
    <dbReference type="NCBI Taxonomy" id="714993"/>
    <lineage>
        <taxon>Eukaryota</taxon>
        <taxon>Fungi</taxon>
        <taxon>Dikarya</taxon>
        <taxon>Ascomycota</taxon>
        <taxon>Pezizomycotina</taxon>
        <taxon>Eurotiomycetes</taxon>
        <taxon>Eurotiomycetidae</taxon>
        <taxon>Eurotiales</taxon>
        <taxon>Aspergillaceae</taxon>
        <taxon>Aspergillus</taxon>
        <taxon>Aspergillus subgen. Nidulantes</taxon>
    </lineage>
</organism>
<protein>
    <recommendedName>
        <fullName evidence="4">Secreted protein</fullName>
    </recommendedName>
</protein>
<dbReference type="Proteomes" id="UP001610563">
    <property type="component" value="Unassembled WGS sequence"/>
</dbReference>
<evidence type="ECO:0000313" key="3">
    <source>
        <dbReference type="Proteomes" id="UP001610563"/>
    </source>
</evidence>
<reference evidence="2 3" key="1">
    <citation type="submission" date="2024-07" db="EMBL/GenBank/DDBJ databases">
        <title>Section-level genome sequencing and comparative genomics of Aspergillus sections Usti and Cavernicolus.</title>
        <authorList>
            <consortium name="Lawrence Berkeley National Laboratory"/>
            <person name="Nybo J.L."/>
            <person name="Vesth T.C."/>
            <person name="Theobald S."/>
            <person name="Frisvad J.C."/>
            <person name="Larsen T.O."/>
            <person name="Kjaerboelling I."/>
            <person name="Rothschild-Mancinelli K."/>
            <person name="Lyhne E.K."/>
            <person name="Kogle M.E."/>
            <person name="Barry K."/>
            <person name="Clum A."/>
            <person name="Na H."/>
            <person name="Ledsgaard L."/>
            <person name="Lin J."/>
            <person name="Lipzen A."/>
            <person name="Kuo A."/>
            <person name="Riley R."/>
            <person name="Mondo S."/>
            <person name="Labutti K."/>
            <person name="Haridas S."/>
            <person name="Pangalinan J."/>
            <person name="Salamov A.A."/>
            <person name="Simmons B.A."/>
            <person name="Magnuson J.K."/>
            <person name="Chen J."/>
            <person name="Drula E."/>
            <person name="Henrissat B."/>
            <person name="Wiebenga A."/>
            <person name="Lubbers R.J."/>
            <person name="Gomes A.C."/>
            <person name="Makela M.R."/>
            <person name="Stajich J."/>
            <person name="Grigoriev I.V."/>
            <person name="Mortensen U.H."/>
            <person name="De Vries R.P."/>
            <person name="Baker S.E."/>
            <person name="Andersen M.R."/>
        </authorList>
    </citation>
    <scope>NUCLEOTIDE SEQUENCE [LARGE SCALE GENOMIC DNA]</scope>
    <source>
        <strain evidence="2 3">CBS 209.92</strain>
    </source>
</reference>
<evidence type="ECO:0000313" key="2">
    <source>
        <dbReference type="EMBL" id="KAL2798734.1"/>
    </source>
</evidence>
<evidence type="ECO:0000256" key="1">
    <source>
        <dbReference type="SAM" id="SignalP"/>
    </source>
</evidence>
<proteinExistence type="predicted"/>
<sequence>MVMVIAIALLLFDSLSPSGVRLPGPFSRASFSARRVQSAWHVRQADSSLEGGFLSELKTTTRFHSFVNKDVHLNAG</sequence>
<evidence type="ECO:0008006" key="4">
    <source>
        <dbReference type="Google" id="ProtNLM"/>
    </source>
</evidence>
<comment type="caution">
    <text evidence="2">The sequence shown here is derived from an EMBL/GenBank/DDBJ whole genome shotgun (WGS) entry which is preliminary data.</text>
</comment>
<accession>A0ABR4GJI2</accession>
<dbReference type="EMBL" id="JBFTWV010000011">
    <property type="protein sequence ID" value="KAL2798734.1"/>
    <property type="molecule type" value="Genomic_DNA"/>
</dbReference>
<keyword evidence="3" id="KW-1185">Reference proteome</keyword>
<gene>
    <name evidence="2" type="ORF">BJX66DRAFT_22761</name>
</gene>
<name>A0ABR4GJI2_9EURO</name>
<keyword evidence="1" id="KW-0732">Signal</keyword>